<accession>A0A3M3FP28</accession>
<gene>
    <name evidence="1" type="ORF">ALQ73_200109</name>
</gene>
<evidence type="ECO:0000313" key="1">
    <source>
        <dbReference type="EMBL" id="RMM63658.1"/>
    </source>
</evidence>
<comment type="caution">
    <text evidence="1">The sequence shown here is derived from an EMBL/GenBank/DDBJ whole genome shotgun (WGS) entry which is preliminary data.</text>
</comment>
<sequence>MSEVLTVRFFPNSAGSPTIPHRLPSIGRMPLLGGYWRTLGIVAELAKSWNKLTVKPALSLSRR</sequence>
<name>A0A3M3FP28_PSESG</name>
<reference evidence="1 2" key="1">
    <citation type="submission" date="2018-08" db="EMBL/GenBank/DDBJ databases">
        <title>Recombination of ecologically and evolutionarily significant loci maintains genetic cohesion in the Pseudomonas syringae species complex.</title>
        <authorList>
            <person name="Dillon M."/>
            <person name="Thakur S."/>
            <person name="Almeida R.N.D."/>
            <person name="Weir B.S."/>
            <person name="Guttman D.S."/>
        </authorList>
    </citation>
    <scope>NUCLEOTIDE SEQUENCE [LARGE SCALE GENOMIC DNA]</scope>
    <source>
        <strain evidence="1 2">ICMP 4324</strain>
    </source>
</reference>
<evidence type="ECO:0000313" key="2">
    <source>
        <dbReference type="Proteomes" id="UP000276829"/>
    </source>
</evidence>
<organism evidence="1 2">
    <name type="scientific">Pseudomonas savastanoi pv. glycinea</name>
    <name type="common">Pseudomonas syringae pv. glycinea</name>
    <dbReference type="NCBI Taxonomy" id="318"/>
    <lineage>
        <taxon>Bacteria</taxon>
        <taxon>Pseudomonadati</taxon>
        <taxon>Pseudomonadota</taxon>
        <taxon>Gammaproteobacteria</taxon>
        <taxon>Pseudomonadales</taxon>
        <taxon>Pseudomonadaceae</taxon>
        <taxon>Pseudomonas</taxon>
    </lineage>
</organism>
<dbReference type="EMBL" id="RBON01000276">
    <property type="protein sequence ID" value="RMM63658.1"/>
    <property type="molecule type" value="Genomic_DNA"/>
</dbReference>
<dbReference type="AlphaFoldDB" id="A0A3M3FP28"/>
<protein>
    <submittedName>
        <fullName evidence="1">Uncharacterized protein</fullName>
    </submittedName>
</protein>
<dbReference type="Proteomes" id="UP000276829">
    <property type="component" value="Unassembled WGS sequence"/>
</dbReference>
<proteinExistence type="predicted"/>